<comment type="pathway">
    <text evidence="2">Protein modification; protein glycosylation.</text>
</comment>
<dbReference type="GO" id="GO:0046920">
    <property type="term" value="F:alpha-(1-&gt;3)-fucosyltransferase activity"/>
    <property type="evidence" value="ECO:0007669"/>
    <property type="project" value="TreeGrafter"/>
</dbReference>
<sequence length="423" mass="49428">MKHLAKVSMLLNVAVLLFYSLNYAISKTRVIASDFESKMSEELLVRSNSNQEGIPVQESYKETCATSKNMLLFGMKQHWFDFCRFTGMEHIRYLVEFPREISCPLISCSARLHYSEEPIHFKGADVVAFSNVYHWISPDKWKWAYGNRTERQPWVMISMDSPLYVPGFQPPAEFNGRTYNWIASYKLDSDIYLPYGFYMANQEKSKSGIDLQQFVVGKDKLIAWMSSNCETIQWDRHKFVNDLKGIIPVDKYGKCGDQEVPWNDETSIKNVLGRYKFYLSLENSCCDDYITEKFWRALDMGVVPVVVGGSYDQYLKVAPPNSFIHVDHFNSINELAAHLQILNTNDEQYKEYFKWRNEGTVKTHSLEEQYITPLMNSTFCSILEKYVKTKPEDRQFINYHDHQWLGSCRECGTKWIKSYMKPG</sequence>
<evidence type="ECO:0000259" key="12">
    <source>
        <dbReference type="Pfam" id="PF00852"/>
    </source>
</evidence>
<evidence type="ECO:0000256" key="4">
    <source>
        <dbReference type="ARBA" id="ARBA00022676"/>
    </source>
</evidence>
<comment type="subcellular location">
    <subcellularLocation>
        <location evidence="11">Golgi apparatus</location>
        <location evidence="11">Golgi stack membrane</location>
        <topology evidence="11">Single-pass type II membrane protein</topology>
    </subcellularLocation>
    <subcellularLocation>
        <location evidence="1">Membrane</location>
        <topology evidence="1">Single-pass membrane protein</topology>
    </subcellularLocation>
</comment>
<dbReference type="OrthoDB" id="427096at2759"/>
<dbReference type="Pfam" id="PF17039">
    <property type="entry name" value="Glyco_tran_10_N"/>
    <property type="match status" value="1"/>
</dbReference>
<dbReference type="InterPro" id="IPR055270">
    <property type="entry name" value="Glyco_tran_10_C"/>
</dbReference>
<comment type="caution">
    <text evidence="14">The sequence shown here is derived from an EMBL/GenBank/DDBJ whole genome shotgun (WGS) entry which is preliminary data.</text>
</comment>
<dbReference type="SUPFAM" id="SSF53756">
    <property type="entry name" value="UDP-Glycosyltransferase/glycogen phosphorylase"/>
    <property type="match status" value="1"/>
</dbReference>
<evidence type="ECO:0000256" key="2">
    <source>
        <dbReference type="ARBA" id="ARBA00004922"/>
    </source>
</evidence>
<evidence type="ECO:0000256" key="3">
    <source>
        <dbReference type="ARBA" id="ARBA00008919"/>
    </source>
</evidence>
<dbReference type="Proteomes" id="UP001152320">
    <property type="component" value="Chromosome 23"/>
</dbReference>
<comment type="similarity">
    <text evidence="3 11">Belongs to the glycosyltransferase 10 family.</text>
</comment>
<keyword evidence="8" id="KW-1133">Transmembrane helix</keyword>
<keyword evidence="5 11" id="KW-0808">Transferase</keyword>
<keyword evidence="10" id="KW-0325">Glycoprotein</keyword>
<feature type="domain" description="Fucosyltransferase C-terminal" evidence="12">
    <location>
        <begin position="217"/>
        <end position="394"/>
    </location>
</feature>
<evidence type="ECO:0000256" key="6">
    <source>
        <dbReference type="ARBA" id="ARBA00022692"/>
    </source>
</evidence>
<evidence type="ECO:0000256" key="5">
    <source>
        <dbReference type="ARBA" id="ARBA00022679"/>
    </source>
</evidence>
<dbReference type="EC" id="2.4.1.-" evidence="11"/>
<keyword evidence="7" id="KW-0735">Signal-anchor</keyword>
<dbReference type="InterPro" id="IPR031481">
    <property type="entry name" value="Glyco_tran_10_N"/>
</dbReference>
<evidence type="ECO:0000256" key="10">
    <source>
        <dbReference type="ARBA" id="ARBA00023180"/>
    </source>
</evidence>
<dbReference type="PANTHER" id="PTHR11929">
    <property type="entry name" value="ALPHA- 1,3 -FUCOSYLTRANSFERASE"/>
    <property type="match status" value="1"/>
</dbReference>
<keyword evidence="9" id="KW-0472">Membrane</keyword>
<dbReference type="InterPro" id="IPR001503">
    <property type="entry name" value="Glyco_trans_10"/>
</dbReference>
<keyword evidence="15" id="KW-1185">Reference proteome</keyword>
<dbReference type="GO" id="GO:0032580">
    <property type="term" value="C:Golgi cisterna membrane"/>
    <property type="evidence" value="ECO:0007669"/>
    <property type="project" value="UniProtKB-SubCell"/>
</dbReference>
<protein>
    <recommendedName>
        <fullName evidence="11">Fucosyltransferase</fullName>
        <ecNumber evidence="11">2.4.1.-</ecNumber>
    </recommendedName>
</protein>
<keyword evidence="4 11" id="KW-0328">Glycosyltransferase</keyword>
<reference evidence="14" key="1">
    <citation type="submission" date="2021-10" db="EMBL/GenBank/DDBJ databases">
        <title>Tropical sea cucumber genome reveals ecological adaptation and Cuvierian tubules defense mechanism.</title>
        <authorList>
            <person name="Chen T."/>
        </authorList>
    </citation>
    <scope>NUCLEOTIDE SEQUENCE</scope>
    <source>
        <strain evidence="14">Nanhai2018</strain>
        <tissue evidence="14">Muscle</tissue>
    </source>
</reference>
<evidence type="ECO:0000256" key="9">
    <source>
        <dbReference type="ARBA" id="ARBA00023136"/>
    </source>
</evidence>
<dbReference type="EMBL" id="JAIZAY010000023">
    <property type="protein sequence ID" value="KAJ8020092.1"/>
    <property type="molecule type" value="Genomic_DNA"/>
</dbReference>
<gene>
    <name evidence="14" type="ORF">HOLleu_41940</name>
</gene>
<proteinExistence type="inferred from homology"/>
<evidence type="ECO:0000259" key="13">
    <source>
        <dbReference type="Pfam" id="PF17039"/>
    </source>
</evidence>
<dbReference type="Pfam" id="PF00852">
    <property type="entry name" value="Glyco_transf_10"/>
    <property type="match status" value="1"/>
</dbReference>
<evidence type="ECO:0000256" key="1">
    <source>
        <dbReference type="ARBA" id="ARBA00004167"/>
    </source>
</evidence>
<organism evidence="14 15">
    <name type="scientific">Holothuria leucospilota</name>
    <name type="common">Black long sea cucumber</name>
    <name type="synonym">Mertensiothuria leucospilota</name>
    <dbReference type="NCBI Taxonomy" id="206669"/>
    <lineage>
        <taxon>Eukaryota</taxon>
        <taxon>Metazoa</taxon>
        <taxon>Echinodermata</taxon>
        <taxon>Eleutherozoa</taxon>
        <taxon>Echinozoa</taxon>
        <taxon>Holothuroidea</taxon>
        <taxon>Aspidochirotacea</taxon>
        <taxon>Aspidochirotida</taxon>
        <taxon>Holothuriidae</taxon>
        <taxon>Holothuria</taxon>
    </lineage>
</organism>
<dbReference type="AlphaFoldDB" id="A0A9Q0YC75"/>
<accession>A0A9Q0YC75</accession>
<dbReference type="InterPro" id="IPR038577">
    <property type="entry name" value="GT10-like_C_sf"/>
</dbReference>
<evidence type="ECO:0000256" key="7">
    <source>
        <dbReference type="ARBA" id="ARBA00022968"/>
    </source>
</evidence>
<name>A0A9Q0YC75_HOLLE</name>
<evidence type="ECO:0000256" key="8">
    <source>
        <dbReference type="ARBA" id="ARBA00022989"/>
    </source>
</evidence>
<dbReference type="PANTHER" id="PTHR11929:SF145">
    <property type="entry name" value="ALPHA-(1,3)-FUCOSYLTRANSFERASE FUT-1"/>
    <property type="match status" value="1"/>
</dbReference>
<dbReference type="Gene3D" id="3.40.50.11660">
    <property type="entry name" value="Glycosyl transferase family 10, C-terminal domain"/>
    <property type="match status" value="1"/>
</dbReference>
<dbReference type="FunFam" id="3.40.50.11660:FF:000006">
    <property type="entry name" value="Alpha-(1,3)-fucosyltransferase C"/>
    <property type="match status" value="1"/>
</dbReference>
<keyword evidence="6 11" id="KW-0812">Transmembrane</keyword>
<evidence type="ECO:0000256" key="11">
    <source>
        <dbReference type="RuleBase" id="RU003832"/>
    </source>
</evidence>
<evidence type="ECO:0000313" key="14">
    <source>
        <dbReference type="EMBL" id="KAJ8020092.1"/>
    </source>
</evidence>
<keyword evidence="11" id="KW-0333">Golgi apparatus</keyword>
<feature type="domain" description="Fucosyltransferase N-terminal" evidence="13">
    <location>
        <begin position="115"/>
        <end position="196"/>
    </location>
</feature>
<evidence type="ECO:0000313" key="15">
    <source>
        <dbReference type="Proteomes" id="UP001152320"/>
    </source>
</evidence>